<reference evidence="2 3" key="1">
    <citation type="submission" date="2015-09" db="EMBL/GenBank/DDBJ databases">
        <title>Identification and resolution of microdiversity through metagenomic sequencing of parallel consortia.</title>
        <authorList>
            <person name="Nelson W.C."/>
            <person name="Romine M.F."/>
            <person name="Lindemann S.R."/>
        </authorList>
    </citation>
    <scope>NUCLEOTIDE SEQUENCE [LARGE SCALE GENOMIC DNA]</scope>
    <source>
        <strain evidence="2">Ana</strain>
    </source>
</reference>
<evidence type="ECO:0000256" key="1">
    <source>
        <dbReference type="SAM" id="MobiDB-lite"/>
    </source>
</evidence>
<comment type="caution">
    <text evidence="2">The sequence shown here is derived from an EMBL/GenBank/DDBJ whole genome shotgun (WGS) entry which is preliminary data.</text>
</comment>
<dbReference type="AlphaFoldDB" id="A0A0P7ZG46"/>
<evidence type="ECO:0000313" key="2">
    <source>
        <dbReference type="EMBL" id="KPQ31654.1"/>
    </source>
</evidence>
<proteinExistence type="predicted"/>
<gene>
    <name evidence="2" type="ORF">HLUCCA11_23285</name>
</gene>
<organism evidence="2 3">
    <name type="scientific">Phormidesmis priestleyi Ana</name>
    <dbReference type="NCBI Taxonomy" id="1666911"/>
    <lineage>
        <taxon>Bacteria</taxon>
        <taxon>Bacillati</taxon>
        <taxon>Cyanobacteriota</taxon>
        <taxon>Cyanophyceae</taxon>
        <taxon>Leptolyngbyales</taxon>
        <taxon>Leptolyngbyaceae</taxon>
        <taxon>Phormidesmis</taxon>
    </lineage>
</organism>
<name>A0A0P7ZG46_9CYAN</name>
<accession>A0A0P7ZG46</accession>
<dbReference type="STRING" id="1666911.HLUCCA11_23285"/>
<dbReference type="Proteomes" id="UP000050465">
    <property type="component" value="Unassembled WGS sequence"/>
</dbReference>
<sequence length="93" mass="10317">MRKREGIEPRYENKSWMLTCLEQRKATPKEPIAMAPEGPPGSETVARHYDRVGNSGGPISSSVQGVGCHNRQTGRKPDNLWEVGCPHSSEEVE</sequence>
<dbReference type="EMBL" id="LJZR01000090">
    <property type="protein sequence ID" value="KPQ31654.1"/>
    <property type="molecule type" value="Genomic_DNA"/>
</dbReference>
<protein>
    <submittedName>
        <fullName evidence="2">Uncharacterized protein</fullName>
    </submittedName>
</protein>
<feature type="region of interest" description="Disordered" evidence="1">
    <location>
        <begin position="29"/>
        <end position="93"/>
    </location>
</feature>
<evidence type="ECO:0000313" key="3">
    <source>
        <dbReference type="Proteomes" id="UP000050465"/>
    </source>
</evidence>